<evidence type="ECO:0000256" key="3">
    <source>
        <dbReference type="RuleBase" id="RU000363"/>
    </source>
</evidence>
<dbReference type="SMART" id="SM00822">
    <property type="entry name" value="PKS_KR"/>
    <property type="match status" value="1"/>
</dbReference>
<evidence type="ECO:0000256" key="1">
    <source>
        <dbReference type="ARBA" id="ARBA00006484"/>
    </source>
</evidence>
<feature type="domain" description="Ketoreductase" evidence="4">
    <location>
        <begin position="10"/>
        <end position="203"/>
    </location>
</feature>
<dbReference type="SUPFAM" id="SSF51735">
    <property type="entry name" value="NAD(P)-binding Rossmann-fold domains"/>
    <property type="match status" value="1"/>
</dbReference>
<dbReference type="EMBL" id="VFMM01000002">
    <property type="protein sequence ID" value="TQJ12640.1"/>
    <property type="molecule type" value="Genomic_DNA"/>
</dbReference>
<protein>
    <submittedName>
        <fullName evidence="5">Short-subunit dehydrogenase</fullName>
    </submittedName>
</protein>
<organism evidence="5 6">
    <name type="scientific">Kribbella jejuensis</name>
    <dbReference type="NCBI Taxonomy" id="236068"/>
    <lineage>
        <taxon>Bacteria</taxon>
        <taxon>Bacillati</taxon>
        <taxon>Actinomycetota</taxon>
        <taxon>Actinomycetes</taxon>
        <taxon>Propionibacteriales</taxon>
        <taxon>Kribbellaceae</taxon>
        <taxon>Kribbella</taxon>
    </lineage>
</organism>
<proteinExistence type="inferred from homology"/>
<dbReference type="GO" id="GO:0016491">
    <property type="term" value="F:oxidoreductase activity"/>
    <property type="evidence" value="ECO:0007669"/>
    <property type="project" value="UniProtKB-KW"/>
</dbReference>
<reference evidence="5 6" key="1">
    <citation type="submission" date="2019-06" db="EMBL/GenBank/DDBJ databases">
        <title>Sequencing the genomes of 1000 actinobacteria strains.</title>
        <authorList>
            <person name="Klenk H.-P."/>
        </authorList>
    </citation>
    <scope>NUCLEOTIDE SEQUENCE [LARGE SCALE GENOMIC DNA]</scope>
    <source>
        <strain evidence="5 6">DSM 17305</strain>
    </source>
</reference>
<comment type="caution">
    <text evidence="5">The sequence shown here is derived from an EMBL/GenBank/DDBJ whole genome shotgun (WGS) entry which is preliminary data.</text>
</comment>
<sequence length="296" mass="31890">MDGRADLRDRVVLITGGSSGIGYATARRLLNRGARVIICARETPRLSAAWLSRTSTPDPRPAGPEGAVAVVVADLGTARDRERLISEVIARYGRLDALVNNAAVGRIGRLDELDGDGVTEVITTNLLATADLTRLALPHLRTTRGDLVMIGSALALSPSPPLSLYSATKAGLLGLVAALRREERDVRVHEVLPGVVATAWLPYAMGWRPSAVRPNAGATFGADPDRVAGAIERCLVARFSRTVVVPRWSYVARFTGLPPIAQLTNLVLPHFATRLIRRTRKYGKKLASLTQADRTR</sequence>
<keyword evidence="2" id="KW-0560">Oxidoreductase</keyword>
<evidence type="ECO:0000313" key="6">
    <source>
        <dbReference type="Proteomes" id="UP000316298"/>
    </source>
</evidence>
<dbReference type="InterPro" id="IPR057326">
    <property type="entry name" value="KR_dom"/>
</dbReference>
<evidence type="ECO:0000313" key="5">
    <source>
        <dbReference type="EMBL" id="TQJ12640.1"/>
    </source>
</evidence>
<dbReference type="PROSITE" id="PS00061">
    <property type="entry name" value="ADH_SHORT"/>
    <property type="match status" value="1"/>
</dbReference>
<comment type="similarity">
    <text evidence="1 3">Belongs to the short-chain dehydrogenases/reductases (SDR) family.</text>
</comment>
<keyword evidence="6" id="KW-1185">Reference proteome</keyword>
<dbReference type="PANTHER" id="PTHR44196">
    <property type="entry name" value="DEHYDROGENASE/REDUCTASE SDR FAMILY MEMBER 7B"/>
    <property type="match status" value="1"/>
</dbReference>
<name>A0A542EBE5_9ACTN</name>
<dbReference type="InterPro" id="IPR020904">
    <property type="entry name" value="Sc_DH/Rdtase_CS"/>
</dbReference>
<dbReference type="AlphaFoldDB" id="A0A542EBE5"/>
<dbReference type="InterPro" id="IPR002347">
    <property type="entry name" value="SDR_fam"/>
</dbReference>
<dbReference type="Proteomes" id="UP000316298">
    <property type="component" value="Unassembled WGS sequence"/>
</dbReference>
<evidence type="ECO:0000259" key="4">
    <source>
        <dbReference type="SMART" id="SM00822"/>
    </source>
</evidence>
<dbReference type="InterPro" id="IPR036291">
    <property type="entry name" value="NAD(P)-bd_dom_sf"/>
</dbReference>
<dbReference type="PRINTS" id="PR00081">
    <property type="entry name" value="GDHRDH"/>
</dbReference>
<dbReference type="Pfam" id="PF00106">
    <property type="entry name" value="adh_short"/>
    <property type="match status" value="1"/>
</dbReference>
<dbReference type="Gene3D" id="3.40.50.720">
    <property type="entry name" value="NAD(P)-binding Rossmann-like Domain"/>
    <property type="match status" value="1"/>
</dbReference>
<accession>A0A542EBE5</accession>
<dbReference type="PRINTS" id="PR00080">
    <property type="entry name" value="SDRFAMILY"/>
</dbReference>
<evidence type="ECO:0000256" key="2">
    <source>
        <dbReference type="ARBA" id="ARBA00023002"/>
    </source>
</evidence>
<dbReference type="CDD" id="cd05233">
    <property type="entry name" value="SDR_c"/>
    <property type="match status" value="1"/>
</dbReference>
<gene>
    <name evidence="5" type="ORF">FB475_5588</name>
</gene>
<dbReference type="PANTHER" id="PTHR44196:SF1">
    <property type="entry name" value="DEHYDROGENASE_REDUCTASE SDR FAMILY MEMBER 7B"/>
    <property type="match status" value="1"/>
</dbReference>
<dbReference type="GO" id="GO:0016020">
    <property type="term" value="C:membrane"/>
    <property type="evidence" value="ECO:0007669"/>
    <property type="project" value="TreeGrafter"/>
</dbReference>